<dbReference type="EMBL" id="HE577329">
    <property type="protein sequence ID" value="CCD02186.1"/>
    <property type="molecule type" value="Genomic_DNA"/>
</dbReference>
<keyword evidence="1" id="KW-0614">Plasmid</keyword>
<dbReference type="Proteomes" id="UP000007319">
    <property type="component" value="Plasmid AZOBR_p2"/>
</dbReference>
<evidence type="ECO:0000313" key="1">
    <source>
        <dbReference type="EMBL" id="CCD02186.1"/>
    </source>
</evidence>
<name>A0A9P1JYL5_9PROT</name>
<geneLocation type="plasmid" evidence="1 2">
    <name>AZOBR_p2</name>
</geneLocation>
<accession>A0A9P1JYL5</accession>
<dbReference type="KEGG" id="abs:AZOBR_p280072"/>
<gene>
    <name evidence="1" type="ORF">AZOBR_p280072</name>
</gene>
<sequence>MSLKFEWRIFCGAKFKIILFNGKNFDEDNQFR</sequence>
<keyword evidence="2" id="KW-1185">Reference proteome</keyword>
<reference evidence="1 2" key="1">
    <citation type="journal article" date="2011" name="PLoS Genet.">
        <title>Azospirillum genomes reveal transition of bacteria from aquatic to terrestrial environments.</title>
        <authorList>
            <person name="Wisniewski-Dye F."/>
            <person name="Borziak K."/>
            <person name="Khalsa-Moyers G."/>
            <person name="Alexandre G."/>
            <person name="Sukharnikov L.O."/>
            <person name="Wuichet K."/>
            <person name="Hurst G.B."/>
            <person name="McDonald W.H."/>
            <person name="Robertson J.S."/>
            <person name="Barbe V."/>
            <person name="Calteau A."/>
            <person name="Rouy Z."/>
            <person name="Mangenot S."/>
            <person name="Prigent-Combaret C."/>
            <person name="Normand P."/>
            <person name="Boyer M."/>
            <person name="Siguier P."/>
            <person name="Dessaux Y."/>
            <person name="Elmerich C."/>
            <person name="Condemine G."/>
            <person name="Krishnen G."/>
            <person name="Kennedy I."/>
            <person name="Paterson A.H."/>
            <person name="Gonzalez V."/>
            <person name="Mavingui P."/>
            <person name="Zhulin I.B."/>
        </authorList>
    </citation>
    <scope>NUCLEOTIDE SEQUENCE [LARGE SCALE GENOMIC DNA]</scope>
    <source>
        <strain evidence="1 2">Sp245</strain>
    </source>
</reference>
<protein>
    <submittedName>
        <fullName evidence="1">Uncharacterized protein</fullName>
    </submittedName>
</protein>
<dbReference type="AlphaFoldDB" id="A0A9P1JYL5"/>
<proteinExistence type="predicted"/>
<organism evidence="1 2">
    <name type="scientific">Azospirillum baldaniorum</name>
    <dbReference type="NCBI Taxonomy" id="1064539"/>
    <lineage>
        <taxon>Bacteria</taxon>
        <taxon>Pseudomonadati</taxon>
        <taxon>Pseudomonadota</taxon>
        <taxon>Alphaproteobacteria</taxon>
        <taxon>Rhodospirillales</taxon>
        <taxon>Azospirillaceae</taxon>
        <taxon>Azospirillum</taxon>
    </lineage>
</organism>
<evidence type="ECO:0000313" key="2">
    <source>
        <dbReference type="Proteomes" id="UP000007319"/>
    </source>
</evidence>